<dbReference type="PANTHER" id="PTHR43537">
    <property type="entry name" value="TRANSCRIPTIONAL REGULATOR, GNTR FAMILY"/>
    <property type="match status" value="1"/>
</dbReference>
<dbReference type="InterPro" id="IPR000524">
    <property type="entry name" value="Tscrpt_reg_HTH_GntR"/>
</dbReference>
<dbReference type="RefSeq" id="WP_069976637.1">
    <property type="nucleotide sequence ID" value="NZ_CP017269.1"/>
</dbReference>
<accession>A0A1D8GH18</accession>
<dbReference type="CDD" id="cd07377">
    <property type="entry name" value="WHTH_GntR"/>
    <property type="match status" value="1"/>
</dbReference>
<evidence type="ECO:0000256" key="3">
    <source>
        <dbReference type="ARBA" id="ARBA00023163"/>
    </source>
</evidence>
<dbReference type="PRINTS" id="PR00033">
    <property type="entry name" value="HTHASNC"/>
</dbReference>
<dbReference type="InterPro" id="IPR011711">
    <property type="entry name" value="GntR_C"/>
</dbReference>
<dbReference type="SMART" id="SM00345">
    <property type="entry name" value="HTH_GNTR"/>
    <property type="match status" value="1"/>
</dbReference>
<feature type="domain" description="HTH gntR-type" evidence="4">
    <location>
        <begin position="15"/>
        <end position="82"/>
    </location>
</feature>
<evidence type="ECO:0000256" key="1">
    <source>
        <dbReference type="ARBA" id="ARBA00023015"/>
    </source>
</evidence>
<dbReference type="InterPro" id="IPR036390">
    <property type="entry name" value="WH_DNA-bd_sf"/>
</dbReference>
<dbReference type="SMART" id="SM00895">
    <property type="entry name" value="FCD"/>
    <property type="match status" value="1"/>
</dbReference>
<protein>
    <submittedName>
        <fullName evidence="5">GntR family transcriptional regulator</fullName>
    </submittedName>
</protein>
<dbReference type="InterPro" id="IPR008920">
    <property type="entry name" value="TF_FadR/GntR_C"/>
</dbReference>
<dbReference type="Proteomes" id="UP000095743">
    <property type="component" value="Chromosome"/>
</dbReference>
<dbReference type="PANTHER" id="PTHR43537:SF24">
    <property type="entry name" value="GLUCONATE OPERON TRANSCRIPTIONAL REPRESSOR"/>
    <property type="match status" value="1"/>
</dbReference>
<dbReference type="PROSITE" id="PS50949">
    <property type="entry name" value="HTH_GNTR"/>
    <property type="match status" value="1"/>
</dbReference>
<name>A0A1D8GH18_9FIRM</name>
<evidence type="ECO:0000313" key="5">
    <source>
        <dbReference type="EMBL" id="AOT70180.1"/>
    </source>
</evidence>
<sequence length="228" mass="25996">MSLQGINGLKLQNYQPLRDVVFEHLRNSIINGELKPGERLMEVQLAEHLGVSRTPVREAIRKLELEGLVVMVPRKGAYVADVSIKDILDVLEVRSVLEGLAAYLAAERMTEEELEELELISYHFKRCIENGNTEGMVEKDMQFHDRIFKSTRNAKLIQIAQSFQEQVQRFRITYFSEYNKPKDLLVEHQAILEAIANRDAVAAQQVAQQHIDSLENNIVTLANKNAGK</sequence>
<dbReference type="EMBL" id="CP017269">
    <property type="protein sequence ID" value="AOT70180.1"/>
    <property type="molecule type" value="Genomic_DNA"/>
</dbReference>
<evidence type="ECO:0000313" key="6">
    <source>
        <dbReference type="Proteomes" id="UP000095743"/>
    </source>
</evidence>
<dbReference type="InterPro" id="IPR000485">
    <property type="entry name" value="AsnC-type_HTH_dom"/>
</dbReference>
<dbReference type="InterPro" id="IPR036388">
    <property type="entry name" value="WH-like_DNA-bd_sf"/>
</dbReference>
<evidence type="ECO:0000256" key="2">
    <source>
        <dbReference type="ARBA" id="ARBA00023125"/>
    </source>
</evidence>
<dbReference type="KEGG" id="gfe:Gferi_11595"/>
<keyword evidence="2" id="KW-0238">DNA-binding</keyword>
<organism evidence="5 6">
    <name type="scientific">Geosporobacter ferrireducens</name>
    <dbReference type="NCBI Taxonomy" id="1424294"/>
    <lineage>
        <taxon>Bacteria</taxon>
        <taxon>Bacillati</taxon>
        <taxon>Bacillota</taxon>
        <taxon>Clostridia</taxon>
        <taxon>Peptostreptococcales</taxon>
        <taxon>Thermotaleaceae</taxon>
        <taxon>Geosporobacter</taxon>
    </lineage>
</organism>
<dbReference type="Pfam" id="PF07729">
    <property type="entry name" value="FCD"/>
    <property type="match status" value="1"/>
</dbReference>
<dbReference type="SUPFAM" id="SSF48008">
    <property type="entry name" value="GntR ligand-binding domain-like"/>
    <property type="match status" value="1"/>
</dbReference>
<keyword evidence="6" id="KW-1185">Reference proteome</keyword>
<dbReference type="GO" id="GO:0043565">
    <property type="term" value="F:sequence-specific DNA binding"/>
    <property type="evidence" value="ECO:0007669"/>
    <property type="project" value="InterPro"/>
</dbReference>
<dbReference type="SUPFAM" id="SSF46785">
    <property type="entry name" value="Winged helix' DNA-binding domain"/>
    <property type="match status" value="1"/>
</dbReference>
<keyword evidence="1" id="KW-0805">Transcription regulation</keyword>
<dbReference type="PRINTS" id="PR00035">
    <property type="entry name" value="HTHGNTR"/>
</dbReference>
<dbReference type="Gene3D" id="1.20.120.530">
    <property type="entry name" value="GntR ligand-binding domain-like"/>
    <property type="match status" value="1"/>
</dbReference>
<dbReference type="Pfam" id="PF00392">
    <property type="entry name" value="GntR"/>
    <property type="match status" value="1"/>
</dbReference>
<evidence type="ECO:0000259" key="4">
    <source>
        <dbReference type="PROSITE" id="PS50949"/>
    </source>
</evidence>
<dbReference type="STRING" id="1424294.Gferi_11595"/>
<reference evidence="5 6" key="1">
    <citation type="submission" date="2016-09" db="EMBL/GenBank/DDBJ databases">
        <title>Genomic analysis reveals versatility of anaerobic energy metabolism of Geosporobacter ferrireducens IRF9 of phylum Firmicutes.</title>
        <authorList>
            <person name="Kim S.-J."/>
        </authorList>
    </citation>
    <scope>NUCLEOTIDE SEQUENCE [LARGE SCALE GENOMIC DNA]</scope>
    <source>
        <strain evidence="5 6">IRF9</strain>
    </source>
</reference>
<proteinExistence type="predicted"/>
<dbReference type="AlphaFoldDB" id="A0A1D8GH18"/>
<dbReference type="Gene3D" id="1.10.10.10">
    <property type="entry name" value="Winged helix-like DNA-binding domain superfamily/Winged helix DNA-binding domain"/>
    <property type="match status" value="1"/>
</dbReference>
<keyword evidence="3" id="KW-0804">Transcription</keyword>
<gene>
    <name evidence="5" type="ORF">Gferi_11595</name>
</gene>
<dbReference type="OrthoDB" id="9781630at2"/>
<dbReference type="GO" id="GO:0003700">
    <property type="term" value="F:DNA-binding transcription factor activity"/>
    <property type="evidence" value="ECO:0007669"/>
    <property type="project" value="InterPro"/>
</dbReference>